<dbReference type="Pfam" id="PF12796">
    <property type="entry name" value="Ank_2"/>
    <property type="match status" value="1"/>
</dbReference>
<dbReference type="PANTHER" id="PTHR24198:SF165">
    <property type="entry name" value="ANKYRIN REPEAT-CONTAINING PROTEIN-RELATED"/>
    <property type="match status" value="1"/>
</dbReference>
<gene>
    <name evidence="4" type="ORF">BJX63DRAFT_428262</name>
</gene>
<dbReference type="PROSITE" id="PS50088">
    <property type="entry name" value="ANK_REPEAT"/>
    <property type="match status" value="1"/>
</dbReference>
<evidence type="ECO:0000313" key="4">
    <source>
        <dbReference type="EMBL" id="KAL2820436.1"/>
    </source>
</evidence>
<dbReference type="Gene3D" id="1.25.40.20">
    <property type="entry name" value="Ankyrin repeat-containing domain"/>
    <property type="match status" value="2"/>
</dbReference>
<comment type="caution">
    <text evidence="4">The sequence shown here is derived from an EMBL/GenBank/DDBJ whole genome shotgun (WGS) entry which is preliminary data.</text>
</comment>
<dbReference type="Proteomes" id="UP001610334">
    <property type="component" value="Unassembled WGS sequence"/>
</dbReference>
<dbReference type="InterPro" id="IPR036770">
    <property type="entry name" value="Ankyrin_rpt-contain_sf"/>
</dbReference>
<organism evidence="4 5">
    <name type="scientific">Aspergillus granulosus</name>
    <dbReference type="NCBI Taxonomy" id="176169"/>
    <lineage>
        <taxon>Eukaryota</taxon>
        <taxon>Fungi</taxon>
        <taxon>Dikarya</taxon>
        <taxon>Ascomycota</taxon>
        <taxon>Pezizomycotina</taxon>
        <taxon>Eurotiomycetes</taxon>
        <taxon>Eurotiomycetidae</taxon>
        <taxon>Eurotiales</taxon>
        <taxon>Aspergillaceae</taxon>
        <taxon>Aspergillus</taxon>
        <taxon>Aspergillus subgen. Nidulantes</taxon>
    </lineage>
</organism>
<name>A0ABR4HYI3_9EURO</name>
<dbReference type="SUPFAM" id="SSF48403">
    <property type="entry name" value="Ankyrin repeat"/>
    <property type="match status" value="1"/>
</dbReference>
<evidence type="ECO:0000313" key="5">
    <source>
        <dbReference type="Proteomes" id="UP001610334"/>
    </source>
</evidence>
<evidence type="ECO:0000256" key="3">
    <source>
        <dbReference type="PROSITE-ProRule" id="PRU00023"/>
    </source>
</evidence>
<dbReference type="SMART" id="SM00248">
    <property type="entry name" value="ANK"/>
    <property type="match status" value="5"/>
</dbReference>
<evidence type="ECO:0000256" key="2">
    <source>
        <dbReference type="ARBA" id="ARBA00023043"/>
    </source>
</evidence>
<dbReference type="InterPro" id="IPR002110">
    <property type="entry name" value="Ankyrin_rpt"/>
</dbReference>
<keyword evidence="2 3" id="KW-0040">ANK repeat</keyword>
<accession>A0ABR4HYI3</accession>
<feature type="repeat" description="ANK" evidence="3">
    <location>
        <begin position="125"/>
        <end position="158"/>
    </location>
</feature>
<dbReference type="PANTHER" id="PTHR24198">
    <property type="entry name" value="ANKYRIN REPEAT AND PROTEIN KINASE DOMAIN-CONTAINING PROTEIN"/>
    <property type="match status" value="1"/>
</dbReference>
<keyword evidence="5" id="KW-1185">Reference proteome</keyword>
<reference evidence="4 5" key="1">
    <citation type="submission" date="2024-07" db="EMBL/GenBank/DDBJ databases">
        <title>Section-level genome sequencing and comparative genomics of Aspergillus sections Usti and Cavernicolus.</title>
        <authorList>
            <consortium name="Lawrence Berkeley National Laboratory"/>
            <person name="Nybo J.L."/>
            <person name="Vesth T.C."/>
            <person name="Theobald S."/>
            <person name="Frisvad J.C."/>
            <person name="Larsen T.O."/>
            <person name="Kjaerboelling I."/>
            <person name="Rothschild-Mancinelli K."/>
            <person name="Lyhne E.K."/>
            <person name="Kogle M.E."/>
            <person name="Barry K."/>
            <person name="Clum A."/>
            <person name="Na H."/>
            <person name="Ledsgaard L."/>
            <person name="Lin J."/>
            <person name="Lipzen A."/>
            <person name="Kuo A."/>
            <person name="Riley R."/>
            <person name="Mondo S."/>
            <person name="Labutti K."/>
            <person name="Haridas S."/>
            <person name="Pangalinan J."/>
            <person name="Salamov A.A."/>
            <person name="Simmons B.A."/>
            <person name="Magnuson J.K."/>
            <person name="Chen J."/>
            <person name="Drula E."/>
            <person name="Henrissat B."/>
            <person name="Wiebenga A."/>
            <person name="Lubbers R.J."/>
            <person name="Gomes A.C."/>
            <person name="Makela M.R."/>
            <person name="Stajich J."/>
            <person name="Grigoriev I.V."/>
            <person name="Mortensen U.H."/>
            <person name="De Vries R.P."/>
            <person name="Baker S.E."/>
            <person name="Andersen M.R."/>
        </authorList>
    </citation>
    <scope>NUCLEOTIDE SEQUENCE [LARGE SCALE GENOMIC DNA]</scope>
    <source>
        <strain evidence="4 5">CBS 588.65</strain>
    </source>
</reference>
<dbReference type="EMBL" id="JBFXLT010000007">
    <property type="protein sequence ID" value="KAL2820436.1"/>
    <property type="molecule type" value="Genomic_DNA"/>
</dbReference>
<protein>
    <submittedName>
        <fullName evidence="4">Ankyrin repeat-containing domain protein</fullName>
    </submittedName>
</protein>
<evidence type="ECO:0000256" key="1">
    <source>
        <dbReference type="ARBA" id="ARBA00022737"/>
    </source>
</evidence>
<proteinExistence type="predicted"/>
<sequence length="311" mass="34683">MEDSGAAEAENSEGHTPLIWALASGRTAVARDFLGYNKKNKKTEKKRKNASLSARDGATGAATAEAAALFWYALLSQKLDLVIDAFPGILEQGESLLSVAEWGTSEQLRYIVSSQKVPVNYQNTLGSTALHNAIYSGEHEKVRMLLEQRGLDINTARHDNGETPLHAACAQNLNLAKLLLTCHDVDLLSVNSHGSTPLMTTISACQHEIFELLLERLATTNIWQKDLDGETALSLAAYNEDEKLVRRLLDPALGISKEIVSETIHSIDIYLFGPKRLPKKTRWLFEIRERQDRIRKGTYRILVEYREQIDG</sequence>
<keyword evidence="1" id="KW-0677">Repeat</keyword>
<dbReference type="PROSITE" id="PS50297">
    <property type="entry name" value="ANK_REP_REGION"/>
    <property type="match status" value="1"/>
</dbReference>